<keyword evidence="4" id="KW-1185">Reference proteome</keyword>
<feature type="signal peptide" evidence="1">
    <location>
        <begin position="1"/>
        <end position="25"/>
    </location>
</feature>
<name>A0A0C9SM32_PAXIN</name>
<evidence type="ECO:0000313" key="4">
    <source>
        <dbReference type="Proteomes" id="UP000053647"/>
    </source>
</evidence>
<evidence type="ECO:0000313" key="2">
    <source>
        <dbReference type="EMBL" id="KIJ05041.1"/>
    </source>
</evidence>
<dbReference type="OrthoDB" id="10262720at2759"/>
<dbReference type="Gene3D" id="3.30.420.40">
    <property type="match status" value="1"/>
</dbReference>
<feature type="chain" id="PRO_5007394509" evidence="1">
    <location>
        <begin position="26"/>
        <end position="95"/>
    </location>
</feature>
<dbReference type="AlphaFoldDB" id="A0A0C9SM32"/>
<protein>
    <submittedName>
        <fullName evidence="3">Uncharacterized protein</fullName>
    </submittedName>
</protein>
<dbReference type="HOGENOM" id="CLU_2414152_0_0_1"/>
<reference evidence="3" key="3">
    <citation type="submission" date="2015-02" db="EMBL/GenBank/DDBJ databases">
        <title>Evolutionary Origins and Diversification of the Mycorrhizal Mutualists.</title>
        <authorList>
            <consortium name="DOE Joint Genome Institute"/>
            <consortium name="Mycorrhizal Genomics Consortium"/>
            <person name="Kohler A."/>
            <person name="Kuo A."/>
            <person name="Nagy L.G."/>
            <person name="Floudas D."/>
            <person name="Copeland A."/>
            <person name="Barry K.W."/>
            <person name="Cichocki N."/>
            <person name="Veneault-Fourrey C."/>
            <person name="LaButti K."/>
            <person name="Lindquist E.A."/>
            <person name="Lipzen A."/>
            <person name="Lundell T."/>
            <person name="Morin E."/>
            <person name="Murat C."/>
            <person name="Riley R."/>
            <person name="Ohm R."/>
            <person name="Sun H."/>
            <person name="Tunlid A."/>
            <person name="Henrissat B."/>
            <person name="Grigoriev I.V."/>
            <person name="Hibbett D.S."/>
            <person name="Martin F."/>
        </authorList>
    </citation>
    <scope>NUCLEOTIDE SEQUENCE</scope>
    <source>
        <strain evidence="3">ATCC 200175</strain>
    </source>
</reference>
<proteinExistence type="predicted"/>
<dbReference type="Proteomes" id="UP000053647">
    <property type="component" value="Unassembled WGS sequence"/>
</dbReference>
<sequence length="95" mass="10541">MHDFSLRRAICLFVLFTGLLETSLAAVLAIDYGSDWIKASLMKPGLPFDVLLNKDSKRKIQSSVAWKRDDRLFGTDAANLYLPGLAFSVGLIHIS</sequence>
<keyword evidence="1" id="KW-0732">Signal</keyword>
<reference evidence="4" key="2">
    <citation type="submission" date="2015-01" db="EMBL/GenBank/DDBJ databases">
        <title>Evolutionary Origins and Diversification of the Mycorrhizal Mutualists.</title>
        <authorList>
            <consortium name="DOE Joint Genome Institute"/>
            <consortium name="Mycorrhizal Genomics Consortium"/>
            <person name="Kohler A."/>
            <person name="Kuo A."/>
            <person name="Nagy L.G."/>
            <person name="Floudas D."/>
            <person name="Copeland A."/>
            <person name="Barry K.W."/>
            <person name="Cichocki N."/>
            <person name="Veneault-Fourrey C."/>
            <person name="LaButti K."/>
            <person name="Lindquist E.A."/>
            <person name="Lipzen A."/>
            <person name="Lundell T."/>
            <person name="Morin E."/>
            <person name="Murat C."/>
            <person name="Riley R."/>
            <person name="Ohm R."/>
            <person name="Sun H."/>
            <person name="Tunlid A."/>
            <person name="Henrissat B."/>
            <person name="Grigoriev I.V."/>
            <person name="Hibbett D.S."/>
            <person name="Martin F."/>
        </authorList>
    </citation>
    <scope>NUCLEOTIDE SEQUENCE [LARGE SCALE GENOMIC DNA]</scope>
    <source>
        <strain evidence="4">ATCC 200175</strain>
    </source>
</reference>
<evidence type="ECO:0000256" key="1">
    <source>
        <dbReference type="SAM" id="SignalP"/>
    </source>
</evidence>
<dbReference type="InterPro" id="IPR043129">
    <property type="entry name" value="ATPase_NBD"/>
</dbReference>
<dbReference type="EMBL" id="KN820958">
    <property type="protein sequence ID" value="KIJ05469.1"/>
    <property type="molecule type" value="Genomic_DNA"/>
</dbReference>
<gene>
    <name evidence="3" type="ORF">PAXINDRAFT_21283</name>
    <name evidence="2" type="ORF">PAXINDRAFT_21680</name>
</gene>
<dbReference type="SUPFAM" id="SSF53067">
    <property type="entry name" value="Actin-like ATPase domain"/>
    <property type="match status" value="1"/>
</dbReference>
<evidence type="ECO:0000313" key="3">
    <source>
        <dbReference type="EMBL" id="KIJ05469.1"/>
    </source>
</evidence>
<reference evidence="3 4" key="1">
    <citation type="submission" date="2014-06" db="EMBL/GenBank/DDBJ databases">
        <authorList>
            <consortium name="DOE Joint Genome Institute"/>
            <person name="Kuo A."/>
            <person name="Kohler A."/>
            <person name="Nagy L.G."/>
            <person name="Floudas D."/>
            <person name="Copeland A."/>
            <person name="Barry K.W."/>
            <person name="Cichocki N."/>
            <person name="Veneault-Fourrey C."/>
            <person name="LaButti K."/>
            <person name="Lindquist E.A."/>
            <person name="Lipzen A."/>
            <person name="Lundell T."/>
            <person name="Morin E."/>
            <person name="Murat C."/>
            <person name="Sun H."/>
            <person name="Tunlid A."/>
            <person name="Henrissat B."/>
            <person name="Grigoriev I.V."/>
            <person name="Hibbett D.S."/>
            <person name="Martin F."/>
            <person name="Nordberg H.P."/>
            <person name="Cantor M.N."/>
            <person name="Hua S.X."/>
        </authorList>
    </citation>
    <scope>NUCLEOTIDE SEQUENCE [LARGE SCALE GENOMIC DNA]</scope>
    <source>
        <strain evidence="3 4">ATCC 200175</strain>
    </source>
</reference>
<organism evidence="3 4">
    <name type="scientific">Paxillus involutus ATCC 200175</name>
    <dbReference type="NCBI Taxonomy" id="664439"/>
    <lineage>
        <taxon>Eukaryota</taxon>
        <taxon>Fungi</taxon>
        <taxon>Dikarya</taxon>
        <taxon>Basidiomycota</taxon>
        <taxon>Agaricomycotina</taxon>
        <taxon>Agaricomycetes</taxon>
        <taxon>Agaricomycetidae</taxon>
        <taxon>Boletales</taxon>
        <taxon>Paxilineae</taxon>
        <taxon>Paxillaceae</taxon>
        <taxon>Paxillus</taxon>
    </lineage>
</organism>
<dbReference type="EMBL" id="KN821301">
    <property type="protein sequence ID" value="KIJ05041.1"/>
    <property type="molecule type" value="Genomic_DNA"/>
</dbReference>
<accession>A0A0C9SM32</accession>